<dbReference type="AlphaFoldDB" id="A0A087T7S1"/>
<dbReference type="EMBL" id="KK113849">
    <property type="protein sequence ID" value="KFM61160.1"/>
    <property type="molecule type" value="Genomic_DNA"/>
</dbReference>
<dbReference type="Proteomes" id="UP000054359">
    <property type="component" value="Unassembled WGS sequence"/>
</dbReference>
<accession>A0A087T7S1</accession>
<evidence type="ECO:0000313" key="1">
    <source>
        <dbReference type="EMBL" id="KFM61160.1"/>
    </source>
</evidence>
<feature type="non-terminal residue" evidence="1">
    <location>
        <position position="57"/>
    </location>
</feature>
<proteinExistence type="predicted"/>
<protein>
    <submittedName>
        <fullName evidence="1">Uncharacterized protein</fullName>
    </submittedName>
</protein>
<name>A0A087T7S1_STEMI</name>
<gene>
    <name evidence="1" type="ORF">X975_17128</name>
</gene>
<keyword evidence="2" id="KW-1185">Reference proteome</keyword>
<reference evidence="1 2" key="1">
    <citation type="submission" date="2013-11" db="EMBL/GenBank/DDBJ databases">
        <title>Genome sequencing of Stegodyphus mimosarum.</title>
        <authorList>
            <person name="Bechsgaard J."/>
        </authorList>
    </citation>
    <scope>NUCLEOTIDE SEQUENCE [LARGE SCALE GENOMIC DNA]</scope>
</reference>
<organism evidence="1 2">
    <name type="scientific">Stegodyphus mimosarum</name>
    <name type="common">African social velvet spider</name>
    <dbReference type="NCBI Taxonomy" id="407821"/>
    <lineage>
        <taxon>Eukaryota</taxon>
        <taxon>Metazoa</taxon>
        <taxon>Ecdysozoa</taxon>
        <taxon>Arthropoda</taxon>
        <taxon>Chelicerata</taxon>
        <taxon>Arachnida</taxon>
        <taxon>Araneae</taxon>
        <taxon>Araneomorphae</taxon>
        <taxon>Entelegynae</taxon>
        <taxon>Eresoidea</taxon>
        <taxon>Eresidae</taxon>
        <taxon>Stegodyphus</taxon>
    </lineage>
</organism>
<sequence length="57" mass="6645">MRGPTWDYLHNLLRAGLIPSVHQNMHQSIKASFTCWLELVKSRSMTDKRQNAGRHLL</sequence>
<evidence type="ECO:0000313" key="2">
    <source>
        <dbReference type="Proteomes" id="UP000054359"/>
    </source>
</evidence>